<protein>
    <submittedName>
        <fullName evidence="3">16S rRNA (Guanine(966)-N(2))-methyltransferase RsmD</fullName>
        <ecNumber evidence="3">2.1.1.171</ecNumber>
    </submittedName>
</protein>
<dbReference type="EC" id="2.1.1.171" evidence="3"/>
<dbReference type="InterPro" id="IPR004398">
    <property type="entry name" value="RNA_MeTrfase_RsmD"/>
</dbReference>
<dbReference type="RefSeq" id="WP_047259467.1">
    <property type="nucleotide sequence ID" value="NZ_CP011546.1"/>
</dbReference>
<dbReference type="PROSITE" id="PS00092">
    <property type="entry name" value="N6_MTASE"/>
    <property type="match status" value="1"/>
</dbReference>
<accession>A0A0G3HE21</accession>
<dbReference type="STRING" id="1072256.CUTER_04890"/>
<dbReference type="GO" id="GO:0003676">
    <property type="term" value="F:nucleic acid binding"/>
    <property type="evidence" value="ECO:0007669"/>
    <property type="project" value="InterPro"/>
</dbReference>
<evidence type="ECO:0000313" key="3">
    <source>
        <dbReference type="EMBL" id="AKK10980.1"/>
    </source>
</evidence>
<evidence type="ECO:0000256" key="1">
    <source>
        <dbReference type="ARBA" id="ARBA00022603"/>
    </source>
</evidence>
<dbReference type="PANTHER" id="PTHR43542">
    <property type="entry name" value="METHYLTRANSFERASE"/>
    <property type="match status" value="1"/>
</dbReference>
<dbReference type="CDD" id="cd02440">
    <property type="entry name" value="AdoMet_MTases"/>
    <property type="match status" value="1"/>
</dbReference>
<name>A0A0G3HE21_9CORY</name>
<keyword evidence="2 3" id="KW-0808">Transferase</keyword>
<dbReference type="AlphaFoldDB" id="A0A0G3HE21"/>
<dbReference type="PANTHER" id="PTHR43542:SF1">
    <property type="entry name" value="METHYLTRANSFERASE"/>
    <property type="match status" value="1"/>
</dbReference>
<gene>
    <name evidence="3" type="ORF">CUTER_04890</name>
</gene>
<reference evidence="4" key="2">
    <citation type="submission" date="2015-05" db="EMBL/GenBank/DDBJ databases">
        <title>Complete genome sequence of Corynebacterium uterequi DSM 45634, isolated from the uterus of a maiden mare.</title>
        <authorList>
            <person name="Ruckert C."/>
            <person name="Albersmeier A."/>
            <person name="Winkler A."/>
            <person name="Tauch A."/>
        </authorList>
    </citation>
    <scope>NUCLEOTIDE SEQUENCE [LARGE SCALE GENOMIC DNA]</scope>
    <source>
        <strain evidence="4">DSM 45634</strain>
    </source>
</reference>
<dbReference type="SUPFAM" id="SSF53335">
    <property type="entry name" value="S-adenosyl-L-methionine-dependent methyltransferases"/>
    <property type="match status" value="1"/>
</dbReference>
<dbReference type="NCBIfam" id="TIGR00095">
    <property type="entry name" value="16S rRNA (guanine(966)-N(2))-methyltransferase RsmD"/>
    <property type="match status" value="1"/>
</dbReference>
<sequence>MTRIIAGEARGRTIAVPPTGTRPTSDRAREGLFSSLQVRFGFLDAVVLDLFAGSGALGLEAASRGAATVHLVDDDATACEIMRRNAAIVKHDDVHIHQLKASAYLAQAPHDYFDMVLIDPPYALADASVVDMLDALQPCLRDGAAVVVERHRDSPETDWPAAFTPTGQKLKKRTYGIARMDMATFERMDR</sequence>
<dbReference type="KEGG" id="cut:CUTER_04890"/>
<organism evidence="3 4">
    <name type="scientific">Corynebacterium uterequi</name>
    <dbReference type="NCBI Taxonomy" id="1072256"/>
    <lineage>
        <taxon>Bacteria</taxon>
        <taxon>Bacillati</taxon>
        <taxon>Actinomycetota</taxon>
        <taxon>Actinomycetes</taxon>
        <taxon>Mycobacteriales</taxon>
        <taxon>Corynebacteriaceae</taxon>
        <taxon>Corynebacterium</taxon>
    </lineage>
</organism>
<keyword evidence="1 3" id="KW-0489">Methyltransferase</keyword>
<dbReference type="InterPro" id="IPR029063">
    <property type="entry name" value="SAM-dependent_MTases_sf"/>
</dbReference>
<dbReference type="Pfam" id="PF03602">
    <property type="entry name" value="Cons_hypoth95"/>
    <property type="match status" value="1"/>
</dbReference>
<proteinExistence type="predicted"/>
<dbReference type="GO" id="GO:0052913">
    <property type="term" value="F:16S rRNA (guanine(966)-N(2))-methyltransferase activity"/>
    <property type="evidence" value="ECO:0007669"/>
    <property type="project" value="UniProtKB-EC"/>
</dbReference>
<reference evidence="3 4" key="1">
    <citation type="journal article" date="2015" name="Genome Announc.">
        <title>Virulence Factor Genes Detected in the Complete Genome Sequence of Corynebacterium uterequi DSM 45634, Isolated from the Uterus of a Maiden Mare.</title>
        <authorList>
            <person name="Ruckert C."/>
            <person name="Kriete M."/>
            <person name="Jaenicke S."/>
            <person name="Winkler A."/>
            <person name="Tauch A."/>
        </authorList>
    </citation>
    <scope>NUCLEOTIDE SEQUENCE [LARGE SCALE GENOMIC DNA]</scope>
    <source>
        <strain evidence="3 4">DSM 45634</strain>
    </source>
</reference>
<dbReference type="PATRIC" id="fig|1072256.5.peg.968"/>
<keyword evidence="4" id="KW-1185">Reference proteome</keyword>
<dbReference type="Proteomes" id="UP000035548">
    <property type="component" value="Chromosome"/>
</dbReference>
<evidence type="ECO:0000256" key="2">
    <source>
        <dbReference type="ARBA" id="ARBA00022679"/>
    </source>
</evidence>
<dbReference type="Gene3D" id="3.40.50.150">
    <property type="entry name" value="Vaccinia Virus protein VP39"/>
    <property type="match status" value="1"/>
</dbReference>
<dbReference type="EMBL" id="CP011546">
    <property type="protein sequence ID" value="AKK10980.1"/>
    <property type="molecule type" value="Genomic_DNA"/>
</dbReference>
<evidence type="ECO:0000313" key="4">
    <source>
        <dbReference type="Proteomes" id="UP000035548"/>
    </source>
</evidence>
<dbReference type="OrthoDB" id="9803017at2"/>
<dbReference type="InterPro" id="IPR002052">
    <property type="entry name" value="DNA_methylase_N6_adenine_CS"/>
</dbReference>
<dbReference type="PIRSF" id="PIRSF004553">
    <property type="entry name" value="CHP00095"/>
    <property type="match status" value="1"/>
</dbReference>